<comment type="caution">
    <text evidence="3">The sequence shown here is derived from an EMBL/GenBank/DDBJ whole genome shotgun (WGS) entry which is preliminary data.</text>
</comment>
<feature type="domain" description="Bacterial Ig-like" evidence="2">
    <location>
        <begin position="286"/>
        <end position="367"/>
    </location>
</feature>
<dbReference type="Gene3D" id="2.60.40.740">
    <property type="match status" value="1"/>
</dbReference>
<keyword evidence="1" id="KW-0732">Signal</keyword>
<dbReference type="InterPro" id="IPR047589">
    <property type="entry name" value="DUF11_rpt"/>
</dbReference>
<dbReference type="InterPro" id="IPR032109">
    <property type="entry name" value="Big_3_5"/>
</dbReference>
<feature type="chain" id="PRO_5046597558" evidence="1">
    <location>
        <begin position="20"/>
        <end position="391"/>
    </location>
</feature>
<name>A0ABW4P9X2_9NOCA</name>
<accession>A0ABW4P9X2</accession>
<evidence type="ECO:0000313" key="4">
    <source>
        <dbReference type="Proteomes" id="UP001597286"/>
    </source>
</evidence>
<sequence>MSRPSARRLVAAVSVAAFAALGLSAIGAGTASAAMSVTETTGNIKVTKTVSTSAVERGDTVTYKTVFEATDGVDRNITRITDVHPEGFEYVSGSAKLTSAAAETGMATEAPTPTVDTPNNEITVNGDWLLSSRAGSENKNVTFQVTYRVSQAAEEGKFDSGLVFDAAGAPTQAFDPMGVTVKVAPPGKTTKTVVTAPATAIRGKPVELVATISRNTVGGAVQFKDNGEDIGSSVVPTKGQAALSYAFPTDGIHTITAEFTGSGDREGSASEPVLIEVTAGTGTVISGPSEAQAGTPVTFLATVSPGQGGGTVEFKDSGVLIGKAEIIGGTGTLDHVFTVNGEHAITGTFTGNSVLNESTSEIVTVTVVGGVDPETQGTGSIEDMFNNLFGS</sequence>
<dbReference type="InterPro" id="IPR013783">
    <property type="entry name" value="Ig-like_fold"/>
</dbReference>
<dbReference type="Proteomes" id="UP001597286">
    <property type="component" value="Unassembled WGS sequence"/>
</dbReference>
<evidence type="ECO:0000256" key="1">
    <source>
        <dbReference type="SAM" id="SignalP"/>
    </source>
</evidence>
<protein>
    <submittedName>
        <fullName evidence="3">Ig-like domain-containing protein</fullName>
    </submittedName>
</protein>
<dbReference type="Gene3D" id="2.60.40.10">
    <property type="entry name" value="Immunoglobulins"/>
    <property type="match status" value="2"/>
</dbReference>
<keyword evidence="4" id="KW-1185">Reference proteome</keyword>
<dbReference type="RefSeq" id="WP_378487246.1">
    <property type="nucleotide sequence ID" value="NZ_JBHUFB010000020.1"/>
</dbReference>
<proteinExistence type="predicted"/>
<evidence type="ECO:0000259" key="2">
    <source>
        <dbReference type="Pfam" id="PF16640"/>
    </source>
</evidence>
<feature type="signal peptide" evidence="1">
    <location>
        <begin position="1"/>
        <end position="19"/>
    </location>
</feature>
<dbReference type="EMBL" id="JBHUFB010000020">
    <property type="protein sequence ID" value="MFD1814754.1"/>
    <property type="molecule type" value="Genomic_DNA"/>
</dbReference>
<evidence type="ECO:0000313" key="3">
    <source>
        <dbReference type="EMBL" id="MFD1814754.1"/>
    </source>
</evidence>
<dbReference type="InterPro" id="IPR006311">
    <property type="entry name" value="TAT_signal"/>
</dbReference>
<organism evidence="3 4">
    <name type="scientific">Rhodococcus gannanensis</name>
    <dbReference type="NCBI Taxonomy" id="1960308"/>
    <lineage>
        <taxon>Bacteria</taxon>
        <taxon>Bacillati</taxon>
        <taxon>Actinomycetota</taxon>
        <taxon>Actinomycetes</taxon>
        <taxon>Mycobacteriales</taxon>
        <taxon>Nocardiaceae</taxon>
        <taxon>Rhodococcus</taxon>
    </lineage>
</organism>
<reference evidence="4" key="1">
    <citation type="journal article" date="2019" name="Int. J. Syst. Evol. Microbiol.">
        <title>The Global Catalogue of Microorganisms (GCM) 10K type strain sequencing project: providing services to taxonomists for standard genome sequencing and annotation.</title>
        <authorList>
            <consortium name="The Broad Institute Genomics Platform"/>
            <consortium name="The Broad Institute Genome Sequencing Center for Infectious Disease"/>
            <person name="Wu L."/>
            <person name="Ma J."/>
        </authorList>
    </citation>
    <scope>NUCLEOTIDE SEQUENCE [LARGE SCALE GENOMIC DNA]</scope>
    <source>
        <strain evidence="4">DT72</strain>
    </source>
</reference>
<gene>
    <name evidence="3" type="ORF">ACFSJG_21260</name>
</gene>
<feature type="domain" description="Bacterial Ig-like" evidence="2">
    <location>
        <begin position="195"/>
        <end position="278"/>
    </location>
</feature>
<dbReference type="PROSITE" id="PS51318">
    <property type="entry name" value="TAT"/>
    <property type="match status" value="1"/>
</dbReference>
<dbReference type="NCBIfam" id="TIGR01451">
    <property type="entry name" value="B_ant_repeat"/>
    <property type="match status" value="1"/>
</dbReference>
<dbReference type="Pfam" id="PF16640">
    <property type="entry name" value="Big_3_5"/>
    <property type="match status" value="2"/>
</dbReference>